<evidence type="ECO:0000313" key="2">
    <source>
        <dbReference type="Proteomes" id="UP000308886"/>
    </source>
</evidence>
<evidence type="ECO:0000313" key="1">
    <source>
        <dbReference type="EMBL" id="TGX81853.1"/>
    </source>
</evidence>
<keyword evidence="2" id="KW-1185">Reference proteome</keyword>
<keyword evidence="1" id="KW-0413">Isomerase</keyword>
<proteinExistence type="predicted"/>
<comment type="caution">
    <text evidence="1">The sequence shown here is derived from an EMBL/GenBank/DDBJ whole genome shotgun (WGS) entry which is preliminary data.</text>
</comment>
<name>A0AC61QPK3_9BACT</name>
<reference evidence="1" key="1">
    <citation type="submission" date="2019-04" db="EMBL/GenBank/DDBJ databases">
        <title>Microbes associate with the intestines of laboratory mice.</title>
        <authorList>
            <person name="Navarre W."/>
            <person name="Wong E."/>
            <person name="Huang K."/>
            <person name="Tropini C."/>
            <person name="Ng K."/>
            <person name="Yu B."/>
        </authorList>
    </citation>
    <scope>NUCLEOTIDE SEQUENCE</scope>
    <source>
        <strain evidence="1">NM73_A23</strain>
    </source>
</reference>
<organism evidence="1 2">
    <name type="scientific">Palleniella muris</name>
    <dbReference type="NCBI Taxonomy" id="3038145"/>
    <lineage>
        <taxon>Bacteria</taxon>
        <taxon>Pseudomonadati</taxon>
        <taxon>Bacteroidota</taxon>
        <taxon>Bacteroidia</taxon>
        <taxon>Bacteroidales</taxon>
        <taxon>Prevotellaceae</taxon>
        <taxon>Palleniella</taxon>
    </lineage>
</organism>
<accession>A0AC61QPK3</accession>
<gene>
    <name evidence="1" type="ORF">E5358_08940</name>
</gene>
<sequence>MADTKNYRIGVDYKLYTVGDNGERVLEEETTKDVPFRYLSGFAMTLDKFEEETVGLNVGDTFDFTIEKEDAYGDYFADRVLDLGKDMFSIDGKFDAENIKVGAIVPLQNEDGARFFGHVLEITDTTVKMDLNHPLAGRRLNFVGSIVEKIEASAQEIQAMMSHLAGEGGCGSCGGGCHGGDCGSCAGGCGGCK</sequence>
<protein>
    <submittedName>
        <fullName evidence="1">Peptidylprolyl isomerase</fullName>
    </submittedName>
</protein>
<dbReference type="EMBL" id="SRZC01000013">
    <property type="protein sequence ID" value="TGX81853.1"/>
    <property type="molecule type" value="Genomic_DNA"/>
</dbReference>
<dbReference type="Proteomes" id="UP000308886">
    <property type="component" value="Unassembled WGS sequence"/>
</dbReference>